<dbReference type="PANTHER" id="PTHR33361">
    <property type="entry name" value="GLR0591 PROTEIN"/>
    <property type="match status" value="1"/>
</dbReference>
<keyword evidence="3" id="KW-1185">Reference proteome</keyword>
<name>A0A2J6TWT6_9HELO</name>
<evidence type="ECO:0008006" key="4">
    <source>
        <dbReference type="Google" id="ProtNLM"/>
    </source>
</evidence>
<dbReference type="EMBL" id="KZ613740">
    <property type="protein sequence ID" value="PMD67484.1"/>
    <property type="molecule type" value="Genomic_DNA"/>
</dbReference>
<dbReference type="Proteomes" id="UP000235371">
    <property type="component" value="Unassembled WGS sequence"/>
</dbReference>
<dbReference type="Pfam" id="PF05960">
    <property type="entry name" value="DUF885"/>
    <property type="match status" value="1"/>
</dbReference>
<organism evidence="2 3">
    <name type="scientific">Hyaloscypha bicolor E</name>
    <dbReference type="NCBI Taxonomy" id="1095630"/>
    <lineage>
        <taxon>Eukaryota</taxon>
        <taxon>Fungi</taxon>
        <taxon>Dikarya</taxon>
        <taxon>Ascomycota</taxon>
        <taxon>Pezizomycotina</taxon>
        <taxon>Leotiomycetes</taxon>
        <taxon>Helotiales</taxon>
        <taxon>Hyaloscyphaceae</taxon>
        <taxon>Hyaloscypha</taxon>
        <taxon>Hyaloscypha bicolor</taxon>
    </lineage>
</organism>
<protein>
    <recommendedName>
        <fullName evidence="4">X-Pro dipeptidyl-peptidase</fullName>
    </recommendedName>
</protein>
<dbReference type="InterPro" id="IPR010281">
    <property type="entry name" value="DUF885"/>
</dbReference>
<proteinExistence type="predicted"/>
<dbReference type="InParanoid" id="A0A2J6TWT6"/>
<evidence type="ECO:0000313" key="3">
    <source>
        <dbReference type="Proteomes" id="UP000235371"/>
    </source>
</evidence>
<dbReference type="RefSeq" id="XP_024744388.1">
    <property type="nucleotide sequence ID" value="XM_024873663.1"/>
</dbReference>
<sequence length="583" mass="68243">MRQGIGDSHEDWERIDVDKKRKPPTFSGDEYHETMRERIDRVSEDLKDLQAFYNIEISDTRKARLKEYLEEALADLRETSFRAYDQQGKIDFLLLQNFLRKGLKQLELDEKKDEKMGPLVPFAGTIAKLCEDRQMMKPVDGEMAANDLFQVSKQIAKVKIEVTEGKAKVDKTSAFRAANAVERLRWHLAEWFGFFKGYDPMFTWWVAEPYAKVDKELAEFSALVRKELVGIKPGDEDAIVGEPIGRHGLLADLESEMIPYSPEELIEIGEKEYTWCEAEMKKASRELGYGDEWRDALEHVKSLYVGPGKQPQLIHFLAREAIDYVKKHNLVTVPRIAEETWRMFMMSPARQKVNPFFLGGKSIIVSYPDDTMDHEAKMMSMRGNNIHFSRSTVFHEMIPGHHLQFHMLARYKPYRQMFDTPFWIEGWALYWEMILWDRGFPSTPENKIGMLFWRMHRCARIIFSIKFHLGQMTPQECIDMLVDMVGHEKATAEGEVRRSFNGDYSPLYQAGYMLGALQIYSLRKEQMHSGKMGEKQFHDRVLRENMMPIELLRALMEEKDVGPDFKSSWRFYEGHEQRDNFSS</sequence>
<dbReference type="PANTHER" id="PTHR33361:SF15">
    <property type="entry name" value="DUF885 FAMILY LIPOPROTEIN"/>
    <property type="match status" value="1"/>
</dbReference>
<dbReference type="GeneID" id="36581743"/>
<dbReference type="AlphaFoldDB" id="A0A2J6TWT6"/>
<accession>A0A2J6TWT6</accession>
<dbReference type="OrthoDB" id="5959877at2759"/>
<feature type="compositionally biased region" description="Basic and acidic residues" evidence="1">
    <location>
        <begin position="7"/>
        <end position="19"/>
    </location>
</feature>
<evidence type="ECO:0000256" key="1">
    <source>
        <dbReference type="SAM" id="MobiDB-lite"/>
    </source>
</evidence>
<feature type="region of interest" description="Disordered" evidence="1">
    <location>
        <begin position="1"/>
        <end position="30"/>
    </location>
</feature>
<gene>
    <name evidence="2" type="ORF">K444DRAFT_516194</name>
</gene>
<reference evidence="2 3" key="1">
    <citation type="submission" date="2016-04" db="EMBL/GenBank/DDBJ databases">
        <title>A degradative enzymes factory behind the ericoid mycorrhizal symbiosis.</title>
        <authorList>
            <consortium name="DOE Joint Genome Institute"/>
            <person name="Martino E."/>
            <person name="Morin E."/>
            <person name="Grelet G."/>
            <person name="Kuo A."/>
            <person name="Kohler A."/>
            <person name="Daghino S."/>
            <person name="Barry K."/>
            <person name="Choi C."/>
            <person name="Cichocki N."/>
            <person name="Clum A."/>
            <person name="Copeland A."/>
            <person name="Hainaut M."/>
            <person name="Haridas S."/>
            <person name="Labutti K."/>
            <person name="Lindquist E."/>
            <person name="Lipzen A."/>
            <person name="Khouja H.-R."/>
            <person name="Murat C."/>
            <person name="Ohm R."/>
            <person name="Olson A."/>
            <person name="Spatafora J."/>
            <person name="Veneault-Fourrey C."/>
            <person name="Henrissat B."/>
            <person name="Grigoriev I."/>
            <person name="Martin F."/>
            <person name="Perotto S."/>
        </authorList>
    </citation>
    <scope>NUCLEOTIDE SEQUENCE [LARGE SCALE GENOMIC DNA]</scope>
    <source>
        <strain evidence="2 3">E</strain>
    </source>
</reference>
<evidence type="ECO:0000313" key="2">
    <source>
        <dbReference type="EMBL" id="PMD67484.1"/>
    </source>
</evidence>